<proteinExistence type="predicted"/>
<name>A0A6C0K2I0_9ZZZZ</name>
<sequence>MKRSYSQIKPRRTTYVTVIDTIWLYPEINITRALATTTYNYTYDGDFITCPDIANIAGVYSAIFDSTAVSQPVGNVGYSLGVGTLVEDQGKELRFRLTSGQVIIVWRLVKQLTPQTPAPGNVIPVPGNSPNGTIGYITTFLSYGRAALSPYPGTFDNANLVKSG</sequence>
<evidence type="ECO:0000313" key="1">
    <source>
        <dbReference type="EMBL" id="QHU12252.1"/>
    </source>
</evidence>
<reference evidence="1" key="1">
    <citation type="journal article" date="2020" name="Nature">
        <title>Giant virus diversity and host interactions through global metagenomics.</title>
        <authorList>
            <person name="Schulz F."/>
            <person name="Roux S."/>
            <person name="Paez-Espino D."/>
            <person name="Jungbluth S."/>
            <person name="Walsh D.A."/>
            <person name="Denef V.J."/>
            <person name="McMahon K.D."/>
            <person name="Konstantinidis K.T."/>
            <person name="Eloe-Fadrosh E.A."/>
            <person name="Kyrpides N.C."/>
            <person name="Woyke T."/>
        </authorList>
    </citation>
    <scope>NUCLEOTIDE SEQUENCE</scope>
    <source>
        <strain evidence="1">GVMAG-S-1101171-110</strain>
    </source>
</reference>
<dbReference type="EMBL" id="MN740798">
    <property type="protein sequence ID" value="QHU12252.1"/>
    <property type="molecule type" value="Genomic_DNA"/>
</dbReference>
<accession>A0A6C0K2I0</accession>
<dbReference type="AlphaFoldDB" id="A0A6C0K2I0"/>
<organism evidence="1">
    <name type="scientific">viral metagenome</name>
    <dbReference type="NCBI Taxonomy" id="1070528"/>
    <lineage>
        <taxon>unclassified sequences</taxon>
        <taxon>metagenomes</taxon>
        <taxon>organismal metagenomes</taxon>
    </lineage>
</organism>
<protein>
    <submittedName>
        <fullName evidence="1">Uncharacterized protein</fullName>
    </submittedName>
</protein>